<evidence type="ECO:0000313" key="2">
    <source>
        <dbReference type="EMBL" id="TYB32233.1"/>
    </source>
</evidence>
<comment type="caution">
    <text evidence="2">The sequence shown here is derived from an EMBL/GenBank/DDBJ whole genome shotgun (WGS) entry which is preliminary data.</text>
</comment>
<dbReference type="Pfam" id="PF11026">
    <property type="entry name" value="DUF2721"/>
    <property type="match status" value="1"/>
</dbReference>
<keyword evidence="1" id="KW-0812">Transmembrane</keyword>
<keyword evidence="3" id="KW-1185">Reference proteome</keyword>
<protein>
    <submittedName>
        <fullName evidence="2">DUF2721 domain-containing protein</fullName>
    </submittedName>
</protein>
<dbReference type="InterPro" id="IPR021279">
    <property type="entry name" value="DUF2721"/>
</dbReference>
<proteinExistence type="predicted"/>
<dbReference type="Proteomes" id="UP000324143">
    <property type="component" value="Unassembled WGS sequence"/>
</dbReference>
<gene>
    <name evidence="2" type="ORF">FXF47_00410</name>
</gene>
<reference evidence="2" key="1">
    <citation type="submission" date="2019-08" db="EMBL/GenBank/DDBJ databases">
        <title>Genomic characterization of a novel candidate phylum (ARYD3) from a high temperature, high salinity tertiary oil reservoir in north central Oklahoma, USA.</title>
        <authorList>
            <person name="Youssef N.H."/>
            <person name="Yadav A."/>
            <person name="Elshahed M.S."/>
        </authorList>
    </citation>
    <scope>NUCLEOTIDE SEQUENCE [LARGE SCALE GENOMIC DNA]</scope>
    <source>
        <strain evidence="2">ARYD3</strain>
    </source>
</reference>
<accession>A0A5D0MKV5</accession>
<keyword evidence="1" id="KW-1133">Transmembrane helix</keyword>
<dbReference type="EMBL" id="VSIX01000003">
    <property type="protein sequence ID" value="TYB32233.1"/>
    <property type="molecule type" value="Genomic_DNA"/>
</dbReference>
<feature type="transmembrane region" description="Helical" evidence="1">
    <location>
        <begin position="6"/>
        <end position="24"/>
    </location>
</feature>
<keyword evidence="1" id="KW-0472">Membrane</keyword>
<evidence type="ECO:0000256" key="1">
    <source>
        <dbReference type="SAM" id="Phobius"/>
    </source>
</evidence>
<name>A0A5D0MKV5_9BACT</name>
<organism evidence="2 3">
    <name type="scientific">Candidatus Mcinerneyibacterium aminivorans</name>
    <dbReference type="NCBI Taxonomy" id="2703815"/>
    <lineage>
        <taxon>Bacteria</taxon>
        <taxon>Candidatus Macinerneyibacteriota</taxon>
        <taxon>Candidatus Mcinerneyibacteria</taxon>
        <taxon>Candidatus Mcinerneyibacteriales</taxon>
        <taxon>Candidatus Mcinerneyibacteriaceae</taxon>
        <taxon>Candidatus Mcinerneyibacterium</taxon>
    </lineage>
</organism>
<sequence length="155" mass="18043">MSLELITSVLTPAVMINVCALLLISTTNRNSRIRDRIRNMNNTLIHDKIDLNRDVINNYIEQLKYFKERGRLIKKAMTFNYMAFFSFVVTTLFLFFEKFLGFSIIFSVVTLLLGLVFLFAYAVILIKESRINFITTNLDAELTEKMLDDTDKMGF</sequence>
<feature type="transmembrane region" description="Helical" evidence="1">
    <location>
        <begin position="102"/>
        <end position="126"/>
    </location>
</feature>
<feature type="transmembrane region" description="Helical" evidence="1">
    <location>
        <begin position="79"/>
        <end position="96"/>
    </location>
</feature>
<dbReference type="AlphaFoldDB" id="A0A5D0MKV5"/>
<evidence type="ECO:0000313" key="3">
    <source>
        <dbReference type="Proteomes" id="UP000324143"/>
    </source>
</evidence>